<reference evidence="1 2" key="1">
    <citation type="submission" date="2014-03" db="EMBL/GenBank/DDBJ databases">
        <title>The draft genome sequence of Thioclava dalianensis DLFJ1-1.</title>
        <authorList>
            <person name="Lai Q."/>
            <person name="Shao Z."/>
        </authorList>
    </citation>
    <scope>NUCLEOTIDE SEQUENCE [LARGE SCALE GENOMIC DNA]</scope>
    <source>
        <strain evidence="1 2">DLFJ1-1</strain>
    </source>
</reference>
<dbReference type="SUPFAM" id="SSF53955">
    <property type="entry name" value="Lysozyme-like"/>
    <property type="match status" value="1"/>
</dbReference>
<keyword evidence="2" id="KW-1185">Reference proteome</keyword>
<organism evidence="1 2">
    <name type="scientific">Thioclava dalianensis</name>
    <dbReference type="NCBI Taxonomy" id="1185766"/>
    <lineage>
        <taxon>Bacteria</taxon>
        <taxon>Pseudomonadati</taxon>
        <taxon>Pseudomonadota</taxon>
        <taxon>Alphaproteobacteria</taxon>
        <taxon>Rhodobacterales</taxon>
        <taxon>Paracoccaceae</taxon>
        <taxon>Thioclava</taxon>
    </lineage>
</organism>
<dbReference type="OrthoDB" id="7851400at2"/>
<gene>
    <name evidence="1" type="ORF">DL1_00420</name>
</gene>
<dbReference type="AlphaFoldDB" id="A0A074TIG7"/>
<dbReference type="InterPro" id="IPR023346">
    <property type="entry name" value="Lysozyme-like_dom_sf"/>
</dbReference>
<dbReference type="Proteomes" id="UP000027725">
    <property type="component" value="Unassembled WGS sequence"/>
</dbReference>
<dbReference type="EMBL" id="JHEH01000001">
    <property type="protein sequence ID" value="KEP71516.1"/>
    <property type="molecule type" value="Genomic_DNA"/>
</dbReference>
<sequence>MSAAKAIAAMMATAAGWFAYERHKGQAAQDQTPRVIYVSDPQPAQSGSGEGAAIFGLLGSILPGLLGGGTSASSGSSGTLSDLGGMRAASGSNGATASTGSSMGISSILDVIGRAEAPGGYDTVYAGSKVRPSRPITTMTVSQVMDWQRSSIAAGSVSSAAGRYQIIYKTLRSLVSRGVLSAGELFNASAQDRAAHSLIQGRGLSDYQSGNISAQQFGNNLAKEWAGLPVVSGSNAGRSYYDGYAGNSATVSPADVLGALSGGTWT</sequence>
<evidence type="ECO:0000313" key="2">
    <source>
        <dbReference type="Proteomes" id="UP000027725"/>
    </source>
</evidence>
<dbReference type="Gene3D" id="1.10.530.10">
    <property type="match status" value="1"/>
</dbReference>
<dbReference type="eggNOG" id="COG4678">
    <property type="taxonomic scope" value="Bacteria"/>
</dbReference>
<protein>
    <submittedName>
        <fullName evidence="1">Uncharacterized protein</fullName>
    </submittedName>
</protein>
<comment type="caution">
    <text evidence="1">The sequence shown here is derived from an EMBL/GenBank/DDBJ whole genome shotgun (WGS) entry which is preliminary data.</text>
</comment>
<proteinExistence type="predicted"/>
<evidence type="ECO:0000313" key="1">
    <source>
        <dbReference type="EMBL" id="KEP71516.1"/>
    </source>
</evidence>
<accession>A0A074TIG7</accession>
<dbReference type="RefSeq" id="WP_051693215.1">
    <property type="nucleotide sequence ID" value="NZ_FOVB01000005.1"/>
</dbReference>
<name>A0A074TIG7_9RHOB</name>
<dbReference type="STRING" id="1185766.SAMN05216224_105301"/>